<keyword evidence="1" id="KW-0175">Coiled coil</keyword>
<sequence length="478" mass="54653">MLMDYVRRNSVLREYLHRFDERQWQEVVKLTLILGVQSLKLNEYEMQMLTVEKLVQFCAQGTAFTSMNEALPGLQNTLAEVQNKISALNGELENRKLKNSEVEQKPVTACNDQTTSDVAIGSINKPKPRKASYYKEARSQYSRQTVHGLNDPSGSVKLALSDPITEKPAVKRPKSAKVRRPPRLAYSVPSKSPQTAYTDLTTSHYIDVPPTFRDIRRATPSACNEEMVPVKQSPQLPLNSNSSLQKKELSNNRKIPAYLRHIGSSIKDTVRKDRENAARYRRSRRDSIYEVTRFKSDDKRGNLDRDVHRNEEKSVLQIAEQFLSNPLMKAISGSNHDYDEYNFQAQPRSNGENSRSRHWQQSSHQPVIRDAPESVDELAYILRSWVKTEEGPPTQPKTPDDGILASLKKTSEQIMSESPGKTPWCSNLPSHAQRRSSQVYWSLPVESDAFDHCSNNVQERFTNLVPERSWEFSAEVFE</sequence>
<accession>A0A0H5RB11</accession>
<evidence type="ECO:0000256" key="1">
    <source>
        <dbReference type="SAM" id="Coils"/>
    </source>
</evidence>
<feature type="region of interest" description="Disordered" evidence="2">
    <location>
        <begin position="163"/>
        <end position="195"/>
    </location>
</feature>
<feature type="compositionally biased region" description="Polar residues" evidence="2">
    <location>
        <begin position="343"/>
        <end position="353"/>
    </location>
</feature>
<organism evidence="3">
    <name type="scientific">Spongospora subterranea</name>
    <dbReference type="NCBI Taxonomy" id="70186"/>
    <lineage>
        <taxon>Eukaryota</taxon>
        <taxon>Sar</taxon>
        <taxon>Rhizaria</taxon>
        <taxon>Endomyxa</taxon>
        <taxon>Phytomyxea</taxon>
        <taxon>Plasmodiophorida</taxon>
        <taxon>Plasmodiophoridae</taxon>
        <taxon>Spongospora</taxon>
    </lineage>
</organism>
<feature type="region of interest" description="Disordered" evidence="2">
    <location>
        <begin position="338"/>
        <end position="371"/>
    </location>
</feature>
<feature type="compositionally biased region" description="Basic residues" evidence="2">
    <location>
        <begin position="170"/>
        <end position="182"/>
    </location>
</feature>
<dbReference type="EMBL" id="HACM01010360">
    <property type="protein sequence ID" value="CRZ10802.1"/>
    <property type="molecule type" value="Transcribed_RNA"/>
</dbReference>
<evidence type="ECO:0000256" key="2">
    <source>
        <dbReference type="SAM" id="MobiDB-lite"/>
    </source>
</evidence>
<evidence type="ECO:0000313" key="3">
    <source>
        <dbReference type="EMBL" id="CRZ10802.1"/>
    </source>
</evidence>
<feature type="coiled-coil region" evidence="1">
    <location>
        <begin position="71"/>
        <end position="105"/>
    </location>
</feature>
<proteinExistence type="predicted"/>
<dbReference type="AlphaFoldDB" id="A0A0H5RB11"/>
<reference evidence="3" key="1">
    <citation type="submission" date="2015-04" db="EMBL/GenBank/DDBJ databases">
        <title>The genome sequence of the plant pathogenic Rhizarian Plasmodiophora brassicae reveals insights in its biotrophic life cycle and the origin of chitin synthesis.</title>
        <authorList>
            <person name="Schwelm A."/>
            <person name="Fogelqvist J."/>
            <person name="Knaust A."/>
            <person name="Julke S."/>
            <person name="Lilja T."/>
            <person name="Dhandapani V."/>
            <person name="Bonilla-Rosso G."/>
            <person name="Karlsson M."/>
            <person name="Shevchenko A."/>
            <person name="Choi S.R."/>
            <person name="Kim H.G."/>
            <person name="Park J.Y."/>
            <person name="Lim Y.P."/>
            <person name="Ludwig-Muller J."/>
            <person name="Dixelius C."/>
        </authorList>
    </citation>
    <scope>NUCLEOTIDE SEQUENCE</scope>
    <source>
        <tissue evidence="3">Potato root galls</tissue>
    </source>
</reference>
<name>A0A0H5RB11_9EUKA</name>
<protein>
    <submittedName>
        <fullName evidence="3">Uncharacterized protein</fullName>
    </submittedName>
</protein>